<dbReference type="SUPFAM" id="SSF103473">
    <property type="entry name" value="MFS general substrate transporter"/>
    <property type="match status" value="1"/>
</dbReference>
<dbReference type="Pfam" id="PF07690">
    <property type="entry name" value="MFS_1"/>
    <property type="match status" value="1"/>
</dbReference>
<feature type="transmembrane region" description="Helical" evidence="4">
    <location>
        <begin position="180"/>
        <end position="202"/>
    </location>
</feature>
<sequence>MMLPTGTGMRAARSQAPSAPSPAALESGLLMTLAAACGVFIANIYFNQPLLELLHQAFPGDAAVVNLIPTATQLGFACGLFLLVPLGDRMNRRHLILWQSAGLCLALVGLALAPNAWAAALVSACVGMTGSVAQQIVPFAAELAPPQRRGQVVGTVMSGLLCGILLGRVVGGFAGEHWGWRAAFGLGAIACGLMWLVLLARLPHSRPQSAHRYGELMRSLLVLWKAEPQLRRATRVQALLFAAFIGMWTILALYLDHGFGLGADVAGLMGLVGAAGILMAPLAGRIADRRGPHAVIALGALLMLLSFVLLGAWSSLVGLVLGILLMDIGEQAAMIANQHVVYALRPEARSRLNTLYMSGMFLGAAAGSWSAGLAWQAGGWPLACLLWGGLCALAWLVHARSRPAATPVAARR</sequence>
<keyword evidence="3 4" id="KW-0472">Membrane</keyword>
<evidence type="ECO:0000256" key="3">
    <source>
        <dbReference type="ARBA" id="ARBA00023136"/>
    </source>
</evidence>
<comment type="caution">
    <text evidence="6">The sequence shown here is derived from an EMBL/GenBank/DDBJ whole genome shotgun (WGS) entry which is preliminary data.</text>
</comment>
<dbReference type="InterPro" id="IPR020846">
    <property type="entry name" value="MFS_dom"/>
</dbReference>
<feature type="transmembrane region" description="Helical" evidence="4">
    <location>
        <begin position="294"/>
        <end position="313"/>
    </location>
</feature>
<feature type="transmembrane region" description="Helical" evidence="4">
    <location>
        <begin position="96"/>
        <end position="113"/>
    </location>
</feature>
<dbReference type="InterPro" id="IPR011701">
    <property type="entry name" value="MFS"/>
</dbReference>
<feature type="transmembrane region" description="Helical" evidence="4">
    <location>
        <begin position="238"/>
        <end position="255"/>
    </location>
</feature>
<gene>
    <name evidence="6" type="ORF">L544_0272</name>
</gene>
<dbReference type="EMBL" id="JHEM01000021">
    <property type="protein sequence ID" value="KCB23343.1"/>
    <property type="molecule type" value="Genomic_DNA"/>
</dbReference>
<evidence type="ECO:0000259" key="5">
    <source>
        <dbReference type="PROSITE" id="PS50850"/>
    </source>
</evidence>
<evidence type="ECO:0000313" key="7">
    <source>
        <dbReference type="Proteomes" id="UP000025748"/>
    </source>
</evidence>
<dbReference type="RefSeq" id="WP_230585388.1">
    <property type="nucleotide sequence ID" value="NZ_JHEM01000021.1"/>
</dbReference>
<accession>A0ABR4QZK5</accession>
<dbReference type="PANTHER" id="PTHR42910:SF1">
    <property type="entry name" value="MAJOR FACILITATOR SUPERFAMILY (MFS) PROFILE DOMAIN-CONTAINING PROTEIN"/>
    <property type="match status" value="1"/>
</dbReference>
<organism evidence="6 7">
    <name type="scientific">Bordetella hinzii OH87 BAL007II</name>
    <dbReference type="NCBI Taxonomy" id="1331262"/>
    <lineage>
        <taxon>Bacteria</taxon>
        <taxon>Pseudomonadati</taxon>
        <taxon>Pseudomonadota</taxon>
        <taxon>Betaproteobacteria</taxon>
        <taxon>Burkholderiales</taxon>
        <taxon>Alcaligenaceae</taxon>
        <taxon>Bordetella</taxon>
    </lineage>
</organism>
<reference evidence="6 7" key="1">
    <citation type="submission" date="2014-03" db="EMBL/GenBank/DDBJ databases">
        <title>Genome sequence of Bordetella hinzii.</title>
        <authorList>
            <person name="Register K."/>
            <person name="Harvill E."/>
            <person name="Goodfield L.L."/>
            <person name="Ivanov Y.V."/>
            <person name="Meyer J.A."/>
            <person name="Muse S.J."/>
            <person name="Jacobs N."/>
            <person name="Bendor L."/>
            <person name="Smallridge W.E."/>
            <person name="Brinkac L.M."/>
            <person name="Sanka R."/>
            <person name="Kim M."/>
            <person name="Losada L."/>
        </authorList>
    </citation>
    <scope>NUCLEOTIDE SEQUENCE [LARGE SCALE GENOMIC DNA]</scope>
    <source>
        <strain evidence="6 7">OH87 BAL007II</strain>
    </source>
</reference>
<dbReference type="InterPro" id="IPR036259">
    <property type="entry name" value="MFS_trans_sf"/>
</dbReference>
<keyword evidence="1 4" id="KW-0812">Transmembrane</keyword>
<feature type="transmembrane region" description="Helical" evidence="4">
    <location>
        <begin position="378"/>
        <end position="397"/>
    </location>
</feature>
<proteinExistence type="predicted"/>
<dbReference type="CDD" id="cd17324">
    <property type="entry name" value="MFS_NepI_like"/>
    <property type="match status" value="1"/>
</dbReference>
<protein>
    <submittedName>
        <fullName evidence="6">Transporter, major facilitator family protein</fullName>
    </submittedName>
</protein>
<feature type="transmembrane region" description="Helical" evidence="4">
    <location>
        <begin position="23"/>
        <end position="46"/>
    </location>
</feature>
<keyword evidence="7" id="KW-1185">Reference proteome</keyword>
<feature type="transmembrane region" description="Helical" evidence="4">
    <location>
        <begin position="261"/>
        <end position="282"/>
    </location>
</feature>
<evidence type="ECO:0000256" key="2">
    <source>
        <dbReference type="ARBA" id="ARBA00022989"/>
    </source>
</evidence>
<evidence type="ECO:0000256" key="4">
    <source>
        <dbReference type="SAM" id="Phobius"/>
    </source>
</evidence>
<dbReference type="PROSITE" id="PS50850">
    <property type="entry name" value="MFS"/>
    <property type="match status" value="1"/>
</dbReference>
<feature type="domain" description="Major facilitator superfamily (MFS) profile" evidence="5">
    <location>
        <begin position="29"/>
        <end position="406"/>
    </location>
</feature>
<evidence type="ECO:0000313" key="6">
    <source>
        <dbReference type="EMBL" id="KCB23343.1"/>
    </source>
</evidence>
<feature type="transmembrane region" description="Helical" evidence="4">
    <location>
        <begin position="66"/>
        <end position="84"/>
    </location>
</feature>
<dbReference type="Gene3D" id="1.20.1250.20">
    <property type="entry name" value="MFS general substrate transporter like domains"/>
    <property type="match status" value="1"/>
</dbReference>
<dbReference type="PANTHER" id="PTHR42910">
    <property type="entry name" value="TRANSPORTER SCO4007-RELATED"/>
    <property type="match status" value="1"/>
</dbReference>
<evidence type="ECO:0000256" key="1">
    <source>
        <dbReference type="ARBA" id="ARBA00022692"/>
    </source>
</evidence>
<dbReference type="Proteomes" id="UP000025748">
    <property type="component" value="Unassembled WGS sequence"/>
</dbReference>
<keyword evidence="2 4" id="KW-1133">Transmembrane helix</keyword>
<name>A0ABR4QZK5_9BORD</name>
<feature type="transmembrane region" description="Helical" evidence="4">
    <location>
        <begin position="119"/>
        <end position="140"/>
    </location>
</feature>
<feature type="transmembrane region" description="Helical" evidence="4">
    <location>
        <begin position="152"/>
        <end position="174"/>
    </location>
</feature>